<dbReference type="RefSeq" id="WP_016525679.1">
    <property type="nucleotide sequence ID" value="NZ_KE332518.1"/>
</dbReference>
<comment type="subunit">
    <text evidence="5">Binds ribosomal protein uS19.</text>
</comment>
<dbReference type="Pfam" id="PF01782">
    <property type="entry name" value="RimM"/>
    <property type="match status" value="1"/>
</dbReference>
<dbReference type="SUPFAM" id="SSF50447">
    <property type="entry name" value="Translation proteins"/>
    <property type="match status" value="1"/>
</dbReference>
<comment type="function">
    <text evidence="5">An accessory protein needed during the final step in the assembly of 30S ribosomal subunit, possibly for assembly of the head region. Essential for efficient processing of 16S rRNA. May be needed both before and after RbfA during the maturation of 16S rRNA. It has affinity for free ribosomal 30S subunits but not for 70S ribosomes.</text>
</comment>
<organism evidence="8 9">
    <name type="scientific">Treponema maltophilum ATCC 51939</name>
    <dbReference type="NCBI Taxonomy" id="1125699"/>
    <lineage>
        <taxon>Bacteria</taxon>
        <taxon>Pseudomonadati</taxon>
        <taxon>Spirochaetota</taxon>
        <taxon>Spirochaetia</taxon>
        <taxon>Spirochaetales</taxon>
        <taxon>Treponemataceae</taxon>
        <taxon>Treponema</taxon>
    </lineage>
</organism>
<dbReference type="InterPro" id="IPR011961">
    <property type="entry name" value="RimM"/>
</dbReference>
<dbReference type="STRING" id="1125699.HMPREF9194_01398"/>
<evidence type="ECO:0000259" key="6">
    <source>
        <dbReference type="Pfam" id="PF01782"/>
    </source>
</evidence>
<feature type="domain" description="RimM N-terminal" evidence="6">
    <location>
        <begin position="6"/>
        <end position="87"/>
    </location>
</feature>
<dbReference type="AlphaFoldDB" id="S3JYI1"/>
<dbReference type="HOGENOM" id="CLU_077636_3_2_12"/>
<dbReference type="GO" id="GO:0043022">
    <property type="term" value="F:ribosome binding"/>
    <property type="evidence" value="ECO:0007669"/>
    <property type="project" value="InterPro"/>
</dbReference>
<evidence type="ECO:0000256" key="2">
    <source>
        <dbReference type="ARBA" id="ARBA00022517"/>
    </source>
</evidence>
<evidence type="ECO:0000256" key="3">
    <source>
        <dbReference type="ARBA" id="ARBA00022552"/>
    </source>
</evidence>
<gene>
    <name evidence="5" type="primary">rimM</name>
    <name evidence="8" type="ORF">HMPREF9194_01398</name>
</gene>
<dbReference type="InterPro" id="IPR036976">
    <property type="entry name" value="RimM_N_sf"/>
</dbReference>
<keyword evidence="9" id="KW-1185">Reference proteome</keyword>
<dbReference type="Gene3D" id="2.30.30.240">
    <property type="entry name" value="PRC-barrel domain"/>
    <property type="match status" value="1"/>
</dbReference>
<proteinExistence type="inferred from homology"/>
<evidence type="ECO:0000313" key="8">
    <source>
        <dbReference type="EMBL" id="EPF31068.1"/>
    </source>
</evidence>
<dbReference type="OrthoDB" id="9810331at2"/>
<dbReference type="GO" id="GO:0006364">
    <property type="term" value="P:rRNA processing"/>
    <property type="evidence" value="ECO:0007669"/>
    <property type="project" value="UniProtKB-UniRule"/>
</dbReference>
<dbReference type="EMBL" id="ATFF01000006">
    <property type="protein sequence ID" value="EPF31068.1"/>
    <property type="molecule type" value="Genomic_DNA"/>
</dbReference>
<keyword evidence="4 5" id="KW-0143">Chaperone</keyword>
<dbReference type="InterPro" id="IPR056792">
    <property type="entry name" value="PRC_RimM"/>
</dbReference>
<keyword evidence="3 5" id="KW-0698">rRNA processing</keyword>
<dbReference type="PANTHER" id="PTHR33692">
    <property type="entry name" value="RIBOSOME MATURATION FACTOR RIMM"/>
    <property type="match status" value="1"/>
</dbReference>
<dbReference type="eggNOG" id="COG0806">
    <property type="taxonomic scope" value="Bacteria"/>
</dbReference>
<comment type="domain">
    <text evidence="5">The PRC barrel domain binds ribosomal protein uS19.</text>
</comment>
<dbReference type="Proteomes" id="UP000014541">
    <property type="component" value="Unassembled WGS sequence"/>
</dbReference>
<comment type="subcellular location">
    <subcellularLocation>
        <location evidence="5">Cytoplasm</location>
    </subcellularLocation>
</comment>
<comment type="caution">
    <text evidence="8">The sequence shown here is derived from an EMBL/GenBank/DDBJ whole genome shotgun (WGS) entry which is preliminary data.</text>
</comment>
<comment type="similarity">
    <text evidence="5">Belongs to the RimM family.</text>
</comment>
<evidence type="ECO:0000256" key="4">
    <source>
        <dbReference type="ARBA" id="ARBA00023186"/>
    </source>
</evidence>
<dbReference type="InterPro" id="IPR009000">
    <property type="entry name" value="Transl_B-barrel_sf"/>
</dbReference>
<evidence type="ECO:0000313" key="9">
    <source>
        <dbReference type="Proteomes" id="UP000014541"/>
    </source>
</evidence>
<protein>
    <recommendedName>
        <fullName evidence="5">Ribosome maturation factor RimM</fullName>
    </recommendedName>
</protein>
<dbReference type="PATRIC" id="fig|1125699.3.peg.1411"/>
<feature type="domain" description="Ribosome maturation factor RimM PRC barrel" evidence="7">
    <location>
        <begin position="100"/>
        <end position="190"/>
    </location>
</feature>
<accession>S3JYI1</accession>
<keyword evidence="2 5" id="KW-0690">Ribosome biogenesis</keyword>
<dbReference type="PANTHER" id="PTHR33692:SF1">
    <property type="entry name" value="RIBOSOME MATURATION FACTOR RIMM"/>
    <property type="match status" value="1"/>
</dbReference>
<dbReference type="InterPro" id="IPR002676">
    <property type="entry name" value="RimM_N"/>
</dbReference>
<dbReference type="Gene3D" id="2.40.30.60">
    <property type="entry name" value="RimM"/>
    <property type="match status" value="1"/>
</dbReference>
<name>S3JYI1_TREMA</name>
<dbReference type="InterPro" id="IPR011033">
    <property type="entry name" value="PRC_barrel-like_sf"/>
</dbReference>
<dbReference type="GO" id="GO:0005737">
    <property type="term" value="C:cytoplasm"/>
    <property type="evidence" value="ECO:0007669"/>
    <property type="project" value="UniProtKB-SubCell"/>
</dbReference>
<dbReference type="Pfam" id="PF24986">
    <property type="entry name" value="PRC_RimM"/>
    <property type="match status" value="1"/>
</dbReference>
<dbReference type="HAMAP" id="MF_00014">
    <property type="entry name" value="Ribosome_mat_RimM"/>
    <property type="match status" value="1"/>
</dbReference>
<evidence type="ECO:0000256" key="1">
    <source>
        <dbReference type="ARBA" id="ARBA00022490"/>
    </source>
</evidence>
<keyword evidence="1 5" id="KW-0963">Cytoplasm</keyword>
<sequence>MRTDFVIGIIRGPHGLSGKVKVESTSGEFEHFLNLTDVTLRKGEKAVKAAVESAEIGTSCLFIKFKGIDCPEEAKEFSSWHIVVPRNMACPLGSGEFYAEDLKGCALLYNGDGIGKAEKEPVRVGIVTDVVEGGSGNLLEVALSESADAAIARTDKVKPSAKGGKTVLIPFNKEFIGTVDIKNAAVQLMHLWILE</sequence>
<reference evidence="8 9" key="1">
    <citation type="submission" date="2013-04" db="EMBL/GenBank/DDBJ databases">
        <title>The Genome Sequence of Treponema maltophilum ATCC 51939.</title>
        <authorList>
            <consortium name="The Broad Institute Genomics Platform"/>
            <person name="Earl A."/>
            <person name="Ward D."/>
            <person name="Feldgarden M."/>
            <person name="Gevers D."/>
            <person name="Leonetti C."/>
            <person name="Blanton J.M."/>
            <person name="Dewhirst F.E."/>
            <person name="Izard J."/>
            <person name="Walker B."/>
            <person name="Young S."/>
            <person name="Zeng Q."/>
            <person name="Gargeya S."/>
            <person name="Fitzgerald M."/>
            <person name="Haas B."/>
            <person name="Abouelleil A."/>
            <person name="Allen A.W."/>
            <person name="Alvarado L."/>
            <person name="Arachchi H.M."/>
            <person name="Berlin A.M."/>
            <person name="Chapman S.B."/>
            <person name="Gainer-Dewar J."/>
            <person name="Goldberg J."/>
            <person name="Griggs A."/>
            <person name="Gujja S."/>
            <person name="Hansen M."/>
            <person name="Howarth C."/>
            <person name="Imamovic A."/>
            <person name="Ireland A."/>
            <person name="Larimer J."/>
            <person name="McCowan C."/>
            <person name="Murphy C."/>
            <person name="Pearson M."/>
            <person name="Poon T.W."/>
            <person name="Priest M."/>
            <person name="Roberts A."/>
            <person name="Saif S."/>
            <person name="Shea T."/>
            <person name="Sisk P."/>
            <person name="Sykes S."/>
            <person name="Wortman J."/>
            <person name="Nusbaum C."/>
            <person name="Birren B."/>
        </authorList>
    </citation>
    <scope>NUCLEOTIDE SEQUENCE [LARGE SCALE GENOMIC DNA]</scope>
    <source>
        <strain evidence="8 9">ATCC 51939</strain>
    </source>
</reference>
<dbReference type="GO" id="GO:0042274">
    <property type="term" value="P:ribosomal small subunit biogenesis"/>
    <property type="evidence" value="ECO:0007669"/>
    <property type="project" value="UniProtKB-UniRule"/>
</dbReference>
<evidence type="ECO:0000259" key="7">
    <source>
        <dbReference type="Pfam" id="PF24986"/>
    </source>
</evidence>
<dbReference type="NCBIfam" id="TIGR02273">
    <property type="entry name" value="16S_RimM"/>
    <property type="match status" value="1"/>
</dbReference>
<evidence type="ECO:0000256" key="5">
    <source>
        <dbReference type="HAMAP-Rule" id="MF_00014"/>
    </source>
</evidence>
<dbReference type="SUPFAM" id="SSF50346">
    <property type="entry name" value="PRC-barrel domain"/>
    <property type="match status" value="1"/>
</dbReference>
<dbReference type="GO" id="GO:0005840">
    <property type="term" value="C:ribosome"/>
    <property type="evidence" value="ECO:0007669"/>
    <property type="project" value="InterPro"/>
</dbReference>